<dbReference type="InterPro" id="IPR029063">
    <property type="entry name" value="SAM-dependent_MTases_sf"/>
</dbReference>
<keyword evidence="1" id="KW-0808">Transferase</keyword>
<dbReference type="InterPro" id="IPR041698">
    <property type="entry name" value="Methyltransf_25"/>
</dbReference>
<evidence type="ECO:0000256" key="1">
    <source>
        <dbReference type="ARBA" id="ARBA00022679"/>
    </source>
</evidence>
<gene>
    <name evidence="3" type="ORF">GCM10007940_22860</name>
</gene>
<dbReference type="GO" id="GO:0008168">
    <property type="term" value="F:methyltransferase activity"/>
    <property type="evidence" value="ECO:0007669"/>
    <property type="project" value="UniProtKB-KW"/>
</dbReference>
<feature type="domain" description="Methyltransferase" evidence="2">
    <location>
        <begin position="42"/>
        <end position="129"/>
    </location>
</feature>
<evidence type="ECO:0000259" key="2">
    <source>
        <dbReference type="Pfam" id="PF13649"/>
    </source>
</evidence>
<comment type="caution">
    <text evidence="3">The sequence shown here is derived from an EMBL/GenBank/DDBJ whole genome shotgun (WGS) entry which is preliminary data.</text>
</comment>
<dbReference type="Proteomes" id="UP001156666">
    <property type="component" value="Unassembled WGS sequence"/>
</dbReference>
<keyword evidence="3" id="KW-0489">Methyltransferase</keyword>
<dbReference type="Pfam" id="PF13649">
    <property type="entry name" value="Methyltransf_25"/>
    <property type="match status" value="1"/>
</dbReference>
<dbReference type="PANTHER" id="PTHR43861">
    <property type="entry name" value="TRANS-ACONITATE 2-METHYLTRANSFERASE-RELATED"/>
    <property type="match status" value="1"/>
</dbReference>
<dbReference type="SUPFAM" id="SSF53335">
    <property type="entry name" value="S-adenosyl-L-methionine-dependent methyltransferases"/>
    <property type="match status" value="1"/>
</dbReference>
<name>A0AA37SN49_9BACT</name>
<organism evidence="3 4">
    <name type="scientific">Portibacter lacus</name>
    <dbReference type="NCBI Taxonomy" id="1099794"/>
    <lineage>
        <taxon>Bacteria</taxon>
        <taxon>Pseudomonadati</taxon>
        <taxon>Bacteroidota</taxon>
        <taxon>Saprospiria</taxon>
        <taxon>Saprospirales</taxon>
        <taxon>Haliscomenobacteraceae</taxon>
        <taxon>Portibacter</taxon>
    </lineage>
</organism>
<evidence type="ECO:0000313" key="3">
    <source>
        <dbReference type="EMBL" id="GLR17671.1"/>
    </source>
</evidence>
<dbReference type="Gene3D" id="3.40.50.150">
    <property type="entry name" value="Vaccinia Virus protein VP39"/>
    <property type="match status" value="1"/>
</dbReference>
<proteinExistence type="predicted"/>
<reference evidence="3" key="2">
    <citation type="submission" date="2023-01" db="EMBL/GenBank/DDBJ databases">
        <title>Draft genome sequence of Portibacter lacus strain NBRC 108769.</title>
        <authorList>
            <person name="Sun Q."/>
            <person name="Mori K."/>
        </authorList>
    </citation>
    <scope>NUCLEOTIDE SEQUENCE</scope>
    <source>
        <strain evidence="3">NBRC 108769</strain>
    </source>
</reference>
<reference evidence="3" key="1">
    <citation type="journal article" date="2014" name="Int. J. Syst. Evol. Microbiol.">
        <title>Complete genome sequence of Corynebacterium casei LMG S-19264T (=DSM 44701T), isolated from a smear-ripened cheese.</title>
        <authorList>
            <consortium name="US DOE Joint Genome Institute (JGI-PGF)"/>
            <person name="Walter F."/>
            <person name="Albersmeier A."/>
            <person name="Kalinowski J."/>
            <person name="Ruckert C."/>
        </authorList>
    </citation>
    <scope>NUCLEOTIDE SEQUENCE</scope>
    <source>
        <strain evidence="3">NBRC 108769</strain>
    </source>
</reference>
<dbReference type="RefSeq" id="WP_235291340.1">
    <property type="nucleotide sequence ID" value="NZ_BSOH01000014.1"/>
</dbReference>
<evidence type="ECO:0000313" key="4">
    <source>
        <dbReference type="Proteomes" id="UP001156666"/>
    </source>
</evidence>
<accession>A0AA37SN49</accession>
<dbReference type="EMBL" id="BSOH01000014">
    <property type="protein sequence ID" value="GLR17671.1"/>
    <property type="molecule type" value="Genomic_DNA"/>
</dbReference>
<protein>
    <submittedName>
        <fullName evidence="3">Methyltransferase</fullName>
    </submittedName>
</protein>
<keyword evidence="4" id="KW-1185">Reference proteome</keyword>
<dbReference type="PANTHER" id="PTHR43861:SF3">
    <property type="entry name" value="PUTATIVE (AFU_ORTHOLOGUE AFUA_2G14390)-RELATED"/>
    <property type="match status" value="1"/>
</dbReference>
<sequence length="208" mass="23543">MQVDFWEKRYSEEEFAYGTSPNLFFKEYLKGKVPGKLLLSAEGEGRNAVYAASLGWEVFAFDQSEAGKKKALKLADEHGVKINYEISKLEDFTSLTADFDLIALIYVHVPPAIRPSFHNKLVHLLKPEGRILLEAFNKKQIKNKSGGPKQSELLYNGNMLAYDFQGLDTMSFENATIQLNEGPFHQGSADVIRMIGIAKQQNDDFRMK</sequence>
<dbReference type="AlphaFoldDB" id="A0AA37SN49"/>
<dbReference type="GO" id="GO:0032259">
    <property type="term" value="P:methylation"/>
    <property type="evidence" value="ECO:0007669"/>
    <property type="project" value="UniProtKB-KW"/>
</dbReference>